<evidence type="ECO:0000313" key="1">
    <source>
        <dbReference type="EMBL" id="SEI76526.1"/>
    </source>
</evidence>
<sequence length="238" mass="27518">MRYLDFEALERMDAKAFQAQHPYPWTNPAGLLTEEGYAALREGLPVVEQFTEVVGKRRRYGQRSHDRLALEYSPTLSLSPPWQAFMTELSGPDYRQFIARMLGTRAFRLRFHWHYTPASCSVSPHCDAREKLGSHIFYFNTEDDWRPEWGGQTVVLDDKGRFDARSAPAFEDFDSATESQAMGNYSLLFCRRGNSWHGVREINCPPGSYRKVFIVVIDEDRPLKRLAKKLKGLFKRAA</sequence>
<protein>
    <recommendedName>
        <fullName evidence="3">2OG-Fe(II) oxygenase superfamily protein</fullName>
    </recommendedName>
</protein>
<organism evidence="1 2">
    <name type="scientific">Azotobacter beijerinckii</name>
    <dbReference type="NCBI Taxonomy" id="170623"/>
    <lineage>
        <taxon>Bacteria</taxon>
        <taxon>Pseudomonadati</taxon>
        <taxon>Pseudomonadota</taxon>
        <taxon>Gammaproteobacteria</taxon>
        <taxon>Pseudomonadales</taxon>
        <taxon>Pseudomonadaceae</taxon>
        <taxon>Azotobacter</taxon>
    </lineage>
</organism>
<evidence type="ECO:0000313" key="2">
    <source>
        <dbReference type="Proteomes" id="UP000199005"/>
    </source>
</evidence>
<reference evidence="1 2" key="1">
    <citation type="submission" date="2016-10" db="EMBL/GenBank/DDBJ databases">
        <authorList>
            <person name="de Groot N.N."/>
        </authorList>
    </citation>
    <scope>NUCLEOTIDE SEQUENCE [LARGE SCALE GENOMIC DNA]</scope>
    <source>
        <strain evidence="1 2">DSM 1041</strain>
    </source>
</reference>
<evidence type="ECO:0008006" key="3">
    <source>
        <dbReference type="Google" id="ProtNLM"/>
    </source>
</evidence>
<name>A0A1H6TB84_9GAMM</name>
<dbReference type="Proteomes" id="UP000199005">
    <property type="component" value="Unassembled WGS sequence"/>
</dbReference>
<dbReference type="STRING" id="170623.SAMN04244579_01933"/>
<dbReference type="Gene3D" id="2.60.120.620">
    <property type="entry name" value="q2cbj1_9rhob like domain"/>
    <property type="match status" value="1"/>
</dbReference>
<gene>
    <name evidence="1" type="ORF">SAMN04244579_01933</name>
</gene>
<dbReference type="RefSeq" id="WP_090899036.1">
    <property type="nucleotide sequence ID" value="NZ_FNYO01000019.1"/>
</dbReference>
<proteinExistence type="predicted"/>
<accession>A0A1H6TB84</accession>
<dbReference type="AlphaFoldDB" id="A0A1H6TB84"/>
<dbReference type="EMBL" id="FNYO01000019">
    <property type="protein sequence ID" value="SEI76526.1"/>
    <property type="molecule type" value="Genomic_DNA"/>
</dbReference>